<dbReference type="Proteomes" id="UP000076738">
    <property type="component" value="Unassembled WGS sequence"/>
</dbReference>
<sequence length="428" mass="49497">MMAANMRLNKRLGRVKNRLLTIAMNAGEEGGIMLAAYDLLRHRDYDDTHYGNNPQMETRYPDIRHALRRFIDRGEPQAYAYLGFCAKLEWEDHQRRGTWQPSQKVYLSRTAMQSLQKAAAIRMALAMSLLGTIYYEGKLVPQDGYLARLWWEEGHKYGSASATWSLAFHLGPLAPVRGILPVKKKQAREYIEENIYSTPWLAARAAQWYYLRPWTERETHRRFWGNAADQKKAAIYYAWSGRQGMTEGKFRWAEMLLFDEANLNSGLEMVEGYWKDRAVRRERLRDIVQDNNPDDDDIEALDAISDSGVQDDGTLAWPPKFDHEGKGLAEPKDRPSTRIEKIEGAIQLIESKRIPNRHKAEREGIYALAYRLLREAREGKPALPTREDEELLGKQARRGRAVARGEFEVEEAPFDRTFPLSKLADPMY</sequence>
<evidence type="ECO:0000313" key="3">
    <source>
        <dbReference type="Proteomes" id="UP000076738"/>
    </source>
</evidence>
<evidence type="ECO:0008006" key="4">
    <source>
        <dbReference type="Google" id="ProtNLM"/>
    </source>
</evidence>
<evidence type="ECO:0000256" key="1">
    <source>
        <dbReference type="SAM" id="MobiDB-lite"/>
    </source>
</evidence>
<feature type="region of interest" description="Disordered" evidence="1">
    <location>
        <begin position="309"/>
        <end position="334"/>
    </location>
</feature>
<proteinExistence type="predicted"/>
<gene>
    <name evidence="2" type="ORF">CALVIDRAFT_189859</name>
</gene>
<name>A0A167KW00_CALVF</name>
<dbReference type="InterPro" id="IPR011990">
    <property type="entry name" value="TPR-like_helical_dom_sf"/>
</dbReference>
<feature type="compositionally biased region" description="Basic and acidic residues" evidence="1">
    <location>
        <begin position="320"/>
        <end position="334"/>
    </location>
</feature>
<evidence type="ECO:0000313" key="2">
    <source>
        <dbReference type="EMBL" id="KZO95072.1"/>
    </source>
</evidence>
<dbReference type="OrthoDB" id="10516331at2759"/>
<dbReference type="SUPFAM" id="SSF81901">
    <property type="entry name" value="HCP-like"/>
    <property type="match status" value="1"/>
</dbReference>
<dbReference type="EMBL" id="KV417291">
    <property type="protein sequence ID" value="KZO95072.1"/>
    <property type="molecule type" value="Genomic_DNA"/>
</dbReference>
<dbReference type="Gene3D" id="1.25.40.10">
    <property type="entry name" value="Tetratricopeptide repeat domain"/>
    <property type="match status" value="1"/>
</dbReference>
<accession>A0A167KW00</accession>
<organism evidence="2 3">
    <name type="scientific">Calocera viscosa (strain TUFC12733)</name>
    <dbReference type="NCBI Taxonomy" id="1330018"/>
    <lineage>
        <taxon>Eukaryota</taxon>
        <taxon>Fungi</taxon>
        <taxon>Dikarya</taxon>
        <taxon>Basidiomycota</taxon>
        <taxon>Agaricomycotina</taxon>
        <taxon>Dacrymycetes</taxon>
        <taxon>Dacrymycetales</taxon>
        <taxon>Dacrymycetaceae</taxon>
        <taxon>Calocera</taxon>
    </lineage>
</organism>
<protein>
    <recommendedName>
        <fullName evidence="4">HCP-like protein</fullName>
    </recommendedName>
</protein>
<keyword evidence="3" id="KW-1185">Reference proteome</keyword>
<reference evidence="2 3" key="1">
    <citation type="journal article" date="2016" name="Mol. Biol. Evol.">
        <title>Comparative Genomics of Early-Diverging Mushroom-Forming Fungi Provides Insights into the Origins of Lignocellulose Decay Capabilities.</title>
        <authorList>
            <person name="Nagy L.G."/>
            <person name="Riley R."/>
            <person name="Tritt A."/>
            <person name="Adam C."/>
            <person name="Daum C."/>
            <person name="Floudas D."/>
            <person name="Sun H."/>
            <person name="Yadav J.S."/>
            <person name="Pangilinan J."/>
            <person name="Larsson K.H."/>
            <person name="Matsuura K."/>
            <person name="Barry K."/>
            <person name="Labutti K."/>
            <person name="Kuo R."/>
            <person name="Ohm R.A."/>
            <person name="Bhattacharya S.S."/>
            <person name="Shirouzu T."/>
            <person name="Yoshinaga Y."/>
            <person name="Martin F.M."/>
            <person name="Grigoriev I.V."/>
            <person name="Hibbett D.S."/>
        </authorList>
    </citation>
    <scope>NUCLEOTIDE SEQUENCE [LARGE SCALE GENOMIC DNA]</scope>
    <source>
        <strain evidence="2 3">TUFC12733</strain>
    </source>
</reference>
<dbReference type="AlphaFoldDB" id="A0A167KW00"/>